<evidence type="ECO:0000313" key="8">
    <source>
        <dbReference type="Proteomes" id="UP001476583"/>
    </source>
</evidence>
<dbReference type="InterPro" id="IPR029479">
    <property type="entry name" value="Nitroreductase"/>
</dbReference>
<evidence type="ECO:0000256" key="1">
    <source>
        <dbReference type="ARBA" id="ARBA00001917"/>
    </source>
</evidence>
<evidence type="ECO:0000259" key="6">
    <source>
        <dbReference type="Pfam" id="PF00881"/>
    </source>
</evidence>
<feature type="domain" description="Nitroreductase" evidence="6">
    <location>
        <begin position="9"/>
        <end position="183"/>
    </location>
</feature>
<dbReference type="InterPro" id="IPR000415">
    <property type="entry name" value="Nitroreductase-like"/>
</dbReference>
<dbReference type="SUPFAM" id="SSF55469">
    <property type="entry name" value="FMN-dependent nitroreductase-like"/>
    <property type="match status" value="1"/>
</dbReference>
<comment type="cofactor">
    <cofactor evidence="1">
        <name>FMN</name>
        <dbReference type="ChEBI" id="CHEBI:58210"/>
    </cofactor>
</comment>
<sequence>MELINALHWRYATKQMTGEKLDQSLVDQIIEAARLAPTSAGLQPFRIISITNPALKEKIAPLAMNQPQITQCSHLLVFVSWDTMSDERIEAMYDYINAQRSLPSETTAEVVNNLKGLFSTFTPEQQYHHSAKQAHIGVGLAVAAASLLRVDATPMEGFDKTGLDQLLNLKERGLQSVLLLALGRRDAENDWLLNLKKIRVPTEDFVIEMD</sequence>
<keyword evidence="3" id="KW-0285">Flavoprotein</keyword>
<evidence type="ECO:0000256" key="5">
    <source>
        <dbReference type="ARBA" id="ARBA00023002"/>
    </source>
</evidence>
<accession>A0ABZ2RH21</accession>
<comment type="similarity">
    <text evidence="2">Belongs to the nitroreductase family.</text>
</comment>
<proteinExistence type="inferred from homology"/>
<reference evidence="7 8" key="1">
    <citation type="submission" date="2024-03" db="EMBL/GenBank/DDBJ databases">
        <title>Complete genome of BD2.</title>
        <authorList>
            <person name="Cao G."/>
        </authorList>
    </citation>
    <scope>NUCLEOTIDE SEQUENCE [LARGE SCALE GENOMIC DNA]</scope>
    <source>
        <strain evidence="7 8">BD2</strain>
    </source>
</reference>
<dbReference type="PANTHER" id="PTHR43673:SF2">
    <property type="entry name" value="NITROREDUCTASE"/>
    <property type="match status" value="1"/>
</dbReference>
<dbReference type="Gene3D" id="3.40.109.10">
    <property type="entry name" value="NADH Oxidase"/>
    <property type="match status" value="1"/>
</dbReference>
<organism evidence="7 8">
    <name type="scientific">Ectopseudomonas mendocina</name>
    <name type="common">Pseudomonas mendocina</name>
    <dbReference type="NCBI Taxonomy" id="300"/>
    <lineage>
        <taxon>Bacteria</taxon>
        <taxon>Pseudomonadati</taxon>
        <taxon>Pseudomonadota</taxon>
        <taxon>Gammaproteobacteria</taxon>
        <taxon>Pseudomonadales</taxon>
        <taxon>Pseudomonadaceae</taxon>
        <taxon>Ectopseudomonas</taxon>
    </lineage>
</organism>
<dbReference type="EMBL" id="CP148074">
    <property type="protein sequence ID" value="WXL25882.1"/>
    <property type="molecule type" value="Genomic_DNA"/>
</dbReference>
<dbReference type="PANTHER" id="PTHR43673">
    <property type="entry name" value="NAD(P)H NITROREDUCTASE YDGI-RELATED"/>
    <property type="match status" value="1"/>
</dbReference>
<keyword evidence="5" id="KW-0560">Oxidoreductase</keyword>
<evidence type="ECO:0000256" key="3">
    <source>
        <dbReference type="ARBA" id="ARBA00022630"/>
    </source>
</evidence>
<evidence type="ECO:0000313" key="7">
    <source>
        <dbReference type="EMBL" id="WXL25882.1"/>
    </source>
</evidence>
<evidence type="ECO:0000256" key="4">
    <source>
        <dbReference type="ARBA" id="ARBA00022643"/>
    </source>
</evidence>
<dbReference type="Pfam" id="PF00881">
    <property type="entry name" value="Nitroreductase"/>
    <property type="match status" value="1"/>
</dbReference>
<keyword evidence="4" id="KW-0288">FMN</keyword>
<protein>
    <submittedName>
        <fullName evidence="7">Nitroreductase family protein</fullName>
    </submittedName>
</protein>
<keyword evidence="8" id="KW-1185">Reference proteome</keyword>
<dbReference type="Proteomes" id="UP001476583">
    <property type="component" value="Chromosome"/>
</dbReference>
<gene>
    <name evidence="7" type="ORF">WG219_21750</name>
</gene>
<name>A0ABZ2RH21_ECTME</name>
<evidence type="ECO:0000256" key="2">
    <source>
        <dbReference type="ARBA" id="ARBA00007118"/>
    </source>
</evidence>